<organism evidence="2 3">
    <name type="scientific">Flavobacterium kayseriense</name>
    <dbReference type="NCBI Taxonomy" id="2764714"/>
    <lineage>
        <taxon>Bacteria</taxon>
        <taxon>Pseudomonadati</taxon>
        <taxon>Bacteroidota</taxon>
        <taxon>Flavobacteriia</taxon>
        <taxon>Flavobacteriales</taxon>
        <taxon>Flavobacteriaceae</taxon>
        <taxon>Flavobacterium</taxon>
    </lineage>
</organism>
<evidence type="ECO:0000313" key="3">
    <source>
        <dbReference type="Proteomes" id="UP000629963"/>
    </source>
</evidence>
<dbReference type="RefSeq" id="WP_187009667.1">
    <property type="nucleotide sequence ID" value="NZ_JACRUI010000002.1"/>
</dbReference>
<dbReference type="EMBL" id="JACRUJ010000002">
    <property type="protein sequence ID" value="MBC5841071.1"/>
    <property type="molecule type" value="Genomic_DNA"/>
</dbReference>
<evidence type="ECO:0000259" key="1">
    <source>
        <dbReference type="Pfam" id="PF06094"/>
    </source>
</evidence>
<comment type="caution">
    <text evidence="2">The sequence shown here is derived from an EMBL/GenBank/DDBJ whole genome shotgun (WGS) entry which is preliminary data.</text>
</comment>
<evidence type="ECO:0000313" key="2">
    <source>
        <dbReference type="EMBL" id="MBC5841071.1"/>
    </source>
</evidence>
<proteinExistence type="predicted"/>
<protein>
    <submittedName>
        <fullName evidence="2">Gamma-glutamylcyclotransferase</fullName>
    </submittedName>
</protein>
<keyword evidence="3" id="KW-1185">Reference proteome</keyword>
<name>A0ABR7J6J5_9FLAO</name>
<accession>A0ABR7J6J5</accession>
<dbReference type="SUPFAM" id="SSF110857">
    <property type="entry name" value="Gamma-glutamyl cyclotransferase-like"/>
    <property type="match status" value="1"/>
</dbReference>
<dbReference type="InterPro" id="IPR013024">
    <property type="entry name" value="GGCT-like"/>
</dbReference>
<gene>
    <name evidence="2" type="ORF">H8R23_06610</name>
</gene>
<reference evidence="2 3" key="1">
    <citation type="submission" date="2020-08" db="EMBL/GenBank/DDBJ databases">
        <title>Description of novel Flavobacterium F-380 isolate.</title>
        <authorList>
            <person name="Saticioglu I.B."/>
            <person name="Duman M."/>
            <person name="Altun S."/>
        </authorList>
    </citation>
    <scope>NUCLEOTIDE SEQUENCE [LARGE SCALE GENOMIC DNA]</scope>
    <source>
        <strain evidence="2 3">F-380</strain>
    </source>
</reference>
<feature type="domain" description="Gamma-glutamylcyclotransferase AIG2-like" evidence="1">
    <location>
        <begin position="4"/>
        <end position="102"/>
    </location>
</feature>
<dbReference type="InterPro" id="IPR009288">
    <property type="entry name" value="AIG2-like_dom"/>
</dbReference>
<sequence length="106" mass="12156">MAKLFAYGTLKDKDIQENIFGRSLTGTPENLLGYSVHTIQIEEEFGVETYPIITPTNDASDRIEGIVYDLSQKELELADTYEGKYYRRIEVLLQSKEKVWVFSAVN</sequence>
<dbReference type="InterPro" id="IPR036568">
    <property type="entry name" value="GGCT-like_sf"/>
</dbReference>
<dbReference type="Gene3D" id="3.10.490.10">
    <property type="entry name" value="Gamma-glutamyl cyclotransferase-like"/>
    <property type="match status" value="1"/>
</dbReference>
<dbReference type="Pfam" id="PF06094">
    <property type="entry name" value="GGACT"/>
    <property type="match status" value="1"/>
</dbReference>
<dbReference type="Proteomes" id="UP000629963">
    <property type="component" value="Unassembled WGS sequence"/>
</dbReference>
<dbReference type="CDD" id="cd06661">
    <property type="entry name" value="GGCT_like"/>
    <property type="match status" value="1"/>
</dbReference>